<dbReference type="InterPro" id="IPR000719">
    <property type="entry name" value="Prot_kinase_dom"/>
</dbReference>
<dbReference type="EMBL" id="MCFL01000270">
    <property type="protein sequence ID" value="ORZ29241.1"/>
    <property type="molecule type" value="Genomic_DNA"/>
</dbReference>
<feature type="compositionally biased region" description="Acidic residues" evidence="6">
    <location>
        <begin position="227"/>
        <end position="258"/>
    </location>
</feature>
<dbReference type="InterPro" id="IPR011009">
    <property type="entry name" value="Kinase-like_dom_sf"/>
</dbReference>
<evidence type="ECO:0000256" key="1">
    <source>
        <dbReference type="ARBA" id="ARBA00022527"/>
    </source>
</evidence>
<keyword evidence="2" id="KW-0808">Transferase</keyword>
<dbReference type="STRING" id="765915.A0A1Y2H5H2"/>
<dbReference type="PANTHER" id="PTHR24349">
    <property type="entry name" value="SERINE/THREONINE-PROTEIN KINASE"/>
    <property type="match status" value="1"/>
</dbReference>
<keyword evidence="5" id="KW-0067">ATP-binding</keyword>
<organism evidence="8 9">
    <name type="scientific">Catenaria anguillulae PL171</name>
    <dbReference type="NCBI Taxonomy" id="765915"/>
    <lineage>
        <taxon>Eukaryota</taxon>
        <taxon>Fungi</taxon>
        <taxon>Fungi incertae sedis</taxon>
        <taxon>Blastocladiomycota</taxon>
        <taxon>Blastocladiomycetes</taxon>
        <taxon>Blastocladiales</taxon>
        <taxon>Catenariaceae</taxon>
        <taxon>Catenaria</taxon>
    </lineage>
</organism>
<dbReference type="InterPro" id="IPR008271">
    <property type="entry name" value="Ser/Thr_kinase_AS"/>
</dbReference>
<dbReference type="Proteomes" id="UP000193411">
    <property type="component" value="Unassembled WGS sequence"/>
</dbReference>
<evidence type="ECO:0000256" key="4">
    <source>
        <dbReference type="ARBA" id="ARBA00022777"/>
    </source>
</evidence>
<dbReference type="PROSITE" id="PS50011">
    <property type="entry name" value="PROTEIN_KINASE_DOM"/>
    <property type="match status" value="1"/>
</dbReference>
<evidence type="ECO:0000259" key="7">
    <source>
        <dbReference type="PROSITE" id="PS50011"/>
    </source>
</evidence>
<evidence type="ECO:0000256" key="2">
    <source>
        <dbReference type="ARBA" id="ARBA00022679"/>
    </source>
</evidence>
<feature type="region of interest" description="Disordered" evidence="6">
    <location>
        <begin position="209"/>
        <end position="259"/>
    </location>
</feature>
<gene>
    <name evidence="8" type="ORF">BCR44DRAFT_326145</name>
</gene>
<sequence>MPLPPTLMPRPPSLMPCPPRSLILALPARHDSRHTVSFLTFPNLLTASTHHLTLTACFRSPHLSAGWHDPALSDLPSSRPFSMRGLHSPHTDPPPVATAAGSRWSNPRPGSKLSAAGRRSARRSIRGDPTTPITLTTFPALSALPQTPLPRHHLHFLLPISTSPATVQTTPVAIPIHHTPIKPSHTLVKDPAATPAKHVAAIATTLVANASPPPISPSNRIVLEGIPSDDDEDQSDDDNDDDDLDQTVHDDDEQDQDEHEFVVETEISDCDFMHLIEGKLLVEGRLGRGAQGSVFVGVFVAGAQQGHRVAIKAMPKNLPLAIRRDKDRVPIEFALARRCQGVRCPSWLLALTTNRDVFYLMRLVDLRCLQPHVYRMHEWFETDAAVYIIMELVRGVTLDEFMDFYGYNEMTIKFLMYQYFHLLNALESHGVVHRDIKPANLMLDMSASEDMPTLVAIDFGLAKDMSATSPVSPRPMTVDSDSGTRADVKESVPTTIAASSAVTISGVPSLPVVMPNLPVSSAATPIVCTLVHLTPVALPVLPVPMTSQTRVKESVPTTIALPSALAAIAVLPLPVDPDALCEAMPCFPKPENPPASFAPSTRLPDAPSSDPCSSSTLVQRSSVEFDANVVSVAAQVDAADNGKEQSAVAESLGVLPLVSGAQASMCNEGSDGLGSLDFMSPEALQPLIRVHGLAPRMDVWAGGILHFMLMIRKHPFPSAAKDMTERKDEIQRKIIEVQYKLKGRQFNRWSPECQELVALLLVRDPAARPSALSALALPFFTRDEQDQQSLKNLLAAAQASRASSFTYQDLHSLQHINSPATSDLCSAQLHDTDLPASLLLTSNPEQPTQASLPATSNAKFKCVAALIREAMRDTAAKPLATTEPNSRFQGRCVVGLPTIAQRLADEYYSTAACLVQEMTTLAAFVEDLGLAAARDRALIEECLDKLLAEGTQAVEFKVTQKRSRQQTSSGGCTASAADVENVAIDCDDLATATNEQVPPSRKRLRSEQLGS</sequence>
<evidence type="ECO:0000256" key="5">
    <source>
        <dbReference type="ARBA" id="ARBA00022840"/>
    </source>
</evidence>
<dbReference type="GO" id="GO:0005524">
    <property type="term" value="F:ATP binding"/>
    <property type="evidence" value="ECO:0007669"/>
    <property type="project" value="UniProtKB-KW"/>
</dbReference>
<feature type="domain" description="Protein kinase" evidence="7">
    <location>
        <begin position="280"/>
        <end position="780"/>
    </location>
</feature>
<dbReference type="Gene3D" id="1.10.510.10">
    <property type="entry name" value="Transferase(Phosphotransferase) domain 1"/>
    <property type="match status" value="2"/>
</dbReference>
<keyword evidence="1" id="KW-0723">Serine/threonine-protein kinase</keyword>
<dbReference type="SUPFAM" id="SSF56112">
    <property type="entry name" value="Protein kinase-like (PK-like)"/>
    <property type="match status" value="1"/>
</dbReference>
<dbReference type="PROSITE" id="PS00108">
    <property type="entry name" value="PROTEIN_KINASE_ST"/>
    <property type="match status" value="1"/>
</dbReference>
<evidence type="ECO:0000313" key="9">
    <source>
        <dbReference type="Proteomes" id="UP000193411"/>
    </source>
</evidence>
<dbReference type="AlphaFoldDB" id="A0A1Y2H5H2"/>
<dbReference type="InterPro" id="IPR050205">
    <property type="entry name" value="CDPK_Ser/Thr_kinases"/>
</dbReference>
<feature type="compositionally biased region" description="Low complexity" evidence="6">
    <location>
        <begin position="604"/>
        <end position="615"/>
    </location>
</feature>
<protein>
    <submittedName>
        <fullName evidence="8">Kinase-like domain-containing protein</fullName>
    </submittedName>
</protein>
<keyword evidence="3" id="KW-0547">Nucleotide-binding</keyword>
<proteinExistence type="predicted"/>
<evidence type="ECO:0000256" key="3">
    <source>
        <dbReference type="ARBA" id="ARBA00022741"/>
    </source>
</evidence>
<name>A0A1Y2H5H2_9FUNG</name>
<reference evidence="8 9" key="1">
    <citation type="submission" date="2016-07" db="EMBL/GenBank/DDBJ databases">
        <title>Pervasive Adenine N6-methylation of Active Genes in Fungi.</title>
        <authorList>
            <consortium name="DOE Joint Genome Institute"/>
            <person name="Mondo S.J."/>
            <person name="Dannebaum R.O."/>
            <person name="Kuo R.C."/>
            <person name="Labutti K."/>
            <person name="Haridas S."/>
            <person name="Kuo A."/>
            <person name="Salamov A."/>
            <person name="Ahrendt S.R."/>
            <person name="Lipzen A."/>
            <person name="Sullivan W."/>
            <person name="Andreopoulos W.B."/>
            <person name="Clum A."/>
            <person name="Lindquist E."/>
            <person name="Daum C."/>
            <person name="Ramamoorthy G.K."/>
            <person name="Gryganskyi A."/>
            <person name="Culley D."/>
            <person name="Magnuson J.K."/>
            <person name="James T.Y."/>
            <person name="O'Malley M.A."/>
            <person name="Stajich J.E."/>
            <person name="Spatafora J.W."/>
            <person name="Visel A."/>
            <person name="Grigoriev I.V."/>
        </authorList>
    </citation>
    <scope>NUCLEOTIDE SEQUENCE [LARGE SCALE GENOMIC DNA]</scope>
    <source>
        <strain evidence="8 9">PL171</strain>
    </source>
</reference>
<keyword evidence="9" id="KW-1185">Reference proteome</keyword>
<dbReference type="GO" id="GO:0004674">
    <property type="term" value="F:protein serine/threonine kinase activity"/>
    <property type="evidence" value="ECO:0007669"/>
    <property type="project" value="UniProtKB-KW"/>
</dbReference>
<feature type="region of interest" description="Disordered" evidence="6">
    <location>
        <begin position="592"/>
        <end position="615"/>
    </location>
</feature>
<dbReference type="SMART" id="SM00220">
    <property type="entry name" value="S_TKc"/>
    <property type="match status" value="1"/>
</dbReference>
<accession>A0A1Y2H5H2</accession>
<evidence type="ECO:0000313" key="8">
    <source>
        <dbReference type="EMBL" id="ORZ29241.1"/>
    </source>
</evidence>
<keyword evidence="4 8" id="KW-0418">Kinase</keyword>
<dbReference type="Pfam" id="PF00069">
    <property type="entry name" value="Pkinase"/>
    <property type="match status" value="2"/>
</dbReference>
<feature type="region of interest" description="Disordered" evidence="6">
    <location>
        <begin position="78"/>
        <end position="134"/>
    </location>
</feature>
<comment type="caution">
    <text evidence="8">The sequence shown here is derived from an EMBL/GenBank/DDBJ whole genome shotgun (WGS) entry which is preliminary data.</text>
</comment>
<dbReference type="CDD" id="cd00180">
    <property type="entry name" value="PKc"/>
    <property type="match status" value="1"/>
</dbReference>
<evidence type="ECO:0000256" key="6">
    <source>
        <dbReference type="SAM" id="MobiDB-lite"/>
    </source>
</evidence>